<dbReference type="FunFam" id="1.10.340.70:FF:000004">
    <property type="entry name" value="Retrovirus-related Pol polyprotein from transposon 297-like Protein"/>
    <property type="match status" value="1"/>
</dbReference>
<keyword evidence="4" id="KW-1185">Reference proteome</keyword>
<dbReference type="PANTHER" id="PTHR37984">
    <property type="entry name" value="PROTEIN CBG26694"/>
    <property type="match status" value="1"/>
</dbReference>
<dbReference type="InterPro" id="IPR036397">
    <property type="entry name" value="RNaseH_sf"/>
</dbReference>
<sequence>MLLRLKKYNLNVVYNKGSSLYIADTLSRASLSTTSQNSSNEYIFASIEQIDEAEWVPYMSQPRIQQIKDLTNKDEHLQTLKTTILTGWPESRSEIPVAISDYWNFRVEITVQDGVIFKNSRVVIPKALRPEMLTRIHSSHLGTDSCIRKARDSLFWPNMSTDIKEHISKCSLCNEIQPKQQQEPLMSHDVPNQPWSKLGVDIFTLNKQNYLVTVDYFSDFFELDVLQDTSASTVISCLKQHFSRHGIPDTVISDNGPQFSSKEFHTFACEWEFEHSTSSPYHSQSNGKAESAVKIAKKLVKKANRNNSDVWKAVLDWRITPTIDMNSSPVQRLMSWRTRHSLQTTSTLLQPEIAKDVHDKLQMKRRKSKLNYDRHAKELPKLQNGQKVRMSPLPTDQQKRWQFGTCSEILGKRSYIIDCDGKKYRRNRRDIRPTNEHKPSTKRLLMSI</sequence>
<comment type="caution">
    <text evidence="3">The sequence shown here is derived from an EMBL/GenBank/DDBJ whole genome shotgun (WGS) entry which is preliminary data.</text>
</comment>
<accession>A0AA89BPI2</accession>
<gene>
    <name evidence="3" type="ORF">FSP39_001808</name>
</gene>
<protein>
    <recommendedName>
        <fullName evidence="2">Integrase catalytic domain-containing protein</fullName>
    </recommendedName>
</protein>
<dbReference type="Pfam" id="PF17921">
    <property type="entry name" value="Integrase_H2C2"/>
    <property type="match status" value="1"/>
</dbReference>
<dbReference type="Pfam" id="PF00665">
    <property type="entry name" value="rve"/>
    <property type="match status" value="1"/>
</dbReference>
<dbReference type="PROSITE" id="PS50994">
    <property type="entry name" value="INTEGRASE"/>
    <property type="match status" value="1"/>
</dbReference>
<dbReference type="GO" id="GO:0003676">
    <property type="term" value="F:nucleic acid binding"/>
    <property type="evidence" value="ECO:0007669"/>
    <property type="project" value="InterPro"/>
</dbReference>
<proteinExistence type="predicted"/>
<dbReference type="InterPro" id="IPR001584">
    <property type="entry name" value="Integrase_cat-core"/>
</dbReference>
<dbReference type="InterPro" id="IPR050951">
    <property type="entry name" value="Retrovirus_Pol_polyprotein"/>
</dbReference>
<evidence type="ECO:0000313" key="3">
    <source>
        <dbReference type="EMBL" id="KAK3089216.1"/>
    </source>
</evidence>
<feature type="compositionally biased region" description="Basic and acidic residues" evidence="1">
    <location>
        <begin position="430"/>
        <end position="439"/>
    </location>
</feature>
<name>A0AA89BPI2_PINIB</name>
<dbReference type="AlphaFoldDB" id="A0AA89BPI2"/>
<evidence type="ECO:0000313" key="4">
    <source>
        <dbReference type="Proteomes" id="UP001186944"/>
    </source>
</evidence>
<reference evidence="3" key="1">
    <citation type="submission" date="2019-08" db="EMBL/GenBank/DDBJ databases">
        <title>The improved chromosome-level genome for the pearl oyster Pinctada fucata martensii using PacBio sequencing and Hi-C.</title>
        <authorList>
            <person name="Zheng Z."/>
        </authorList>
    </citation>
    <scope>NUCLEOTIDE SEQUENCE</scope>
    <source>
        <strain evidence="3">ZZ-2019</strain>
        <tissue evidence="3">Adductor muscle</tissue>
    </source>
</reference>
<feature type="domain" description="Integrase catalytic" evidence="2">
    <location>
        <begin position="187"/>
        <end position="355"/>
    </location>
</feature>
<dbReference type="FunFam" id="3.30.420.10:FF:000063">
    <property type="entry name" value="Retrovirus-related Pol polyprotein from transposon 297-like Protein"/>
    <property type="match status" value="1"/>
</dbReference>
<evidence type="ECO:0000256" key="1">
    <source>
        <dbReference type="SAM" id="MobiDB-lite"/>
    </source>
</evidence>
<dbReference type="Proteomes" id="UP001186944">
    <property type="component" value="Unassembled WGS sequence"/>
</dbReference>
<evidence type="ECO:0000259" key="2">
    <source>
        <dbReference type="PROSITE" id="PS50994"/>
    </source>
</evidence>
<dbReference type="InterPro" id="IPR041588">
    <property type="entry name" value="Integrase_H2C2"/>
</dbReference>
<dbReference type="PANTHER" id="PTHR37984:SF8">
    <property type="entry name" value="CCHC-TYPE DOMAIN-CONTAINING PROTEIN"/>
    <property type="match status" value="1"/>
</dbReference>
<dbReference type="Gene3D" id="3.30.420.10">
    <property type="entry name" value="Ribonuclease H-like superfamily/Ribonuclease H"/>
    <property type="match status" value="1"/>
</dbReference>
<dbReference type="InterPro" id="IPR012337">
    <property type="entry name" value="RNaseH-like_sf"/>
</dbReference>
<organism evidence="3 4">
    <name type="scientific">Pinctada imbricata</name>
    <name type="common">Atlantic pearl-oyster</name>
    <name type="synonym">Pinctada martensii</name>
    <dbReference type="NCBI Taxonomy" id="66713"/>
    <lineage>
        <taxon>Eukaryota</taxon>
        <taxon>Metazoa</taxon>
        <taxon>Spiralia</taxon>
        <taxon>Lophotrochozoa</taxon>
        <taxon>Mollusca</taxon>
        <taxon>Bivalvia</taxon>
        <taxon>Autobranchia</taxon>
        <taxon>Pteriomorphia</taxon>
        <taxon>Pterioida</taxon>
        <taxon>Pterioidea</taxon>
        <taxon>Pteriidae</taxon>
        <taxon>Pinctada</taxon>
    </lineage>
</organism>
<dbReference type="SUPFAM" id="SSF53098">
    <property type="entry name" value="Ribonuclease H-like"/>
    <property type="match status" value="1"/>
</dbReference>
<dbReference type="Gene3D" id="1.10.340.70">
    <property type="match status" value="1"/>
</dbReference>
<feature type="region of interest" description="Disordered" evidence="1">
    <location>
        <begin position="429"/>
        <end position="448"/>
    </location>
</feature>
<dbReference type="GO" id="GO:0015074">
    <property type="term" value="P:DNA integration"/>
    <property type="evidence" value="ECO:0007669"/>
    <property type="project" value="InterPro"/>
</dbReference>
<dbReference type="EMBL" id="VSWD01000010">
    <property type="protein sequence ID" value="KAK3089216.1"/>
    <property type="molecule type" value="Genomic_DNA"/>
</dbReference>